<dbReference type="Proteomes" id="UP000216339">
    <property type="component" value="Unassembled WGS sequence"/>
</dbReference>
<reference evidence="2 3" key="1">
    <citation type="submission" date="2016-11" db="EMBL/GenBank/DDBJ databases">
        <title>Study of marine rhodopsin-containing bacteria.</title>
        <authorList>
            <person name="Yoshizawa S."/>
            <person name="Kumagai Y."/>
            <person name="Kogure K."/>
        </authorList>
    </citation>
    <scope>NUCLEOTIDE SEQUENCE [LARGE SCALE GENOMIC DNA]</scope>
    <source>
        <strain evidence="2 3">SAORIC-28</strain>
    </source>
</reference>
<evidence type="ECO:0000256" key="1">
    <source>
        <dbReference type="SAM" id="MobiDB-lite"/>
    </source>
</evidence>
<dbReference type="AlphaFoldDB" id="A0A271J039"/>
<feature type="region of interest" description="Disordered" evidence="1">
    <location>
        <begin position="140"/>
        <end position="165"/>
    </location>
</feature>
<evidence type="ECO:0000313" key="2">
    <source>
        <dbReference type="EMBL" id="PAP76720.1"/>
    </source>
</evidence>
<protein>
    <submittedName>
        <fullName evidence="2">Uncharacterized protein</fullName>
    </submittedName>
</protein>
<dbReference type="RefSeq" id="WP_095510384.1">
    <property type="nucleotide sequence ID" value="NZ_MQWD01000001.1"/>
</dbReference>
<dbReference type="EMBL" id="MQWD01000001">
    <property type="protein sequence ID" value="PAP76720.1"/>
    <property type="molecule type" value="Genomic_DNA"/>
</dbReference>
<comment type="caution">
    <text evidence="2">The sequence shown here is derived from an EMBL/GenBank/DDBJ whole genome shotgun (WGS) entry which is preliminary data.</text>
</comment>
<evidence type="ECO:0000313" key="3">
    <source>
        <dbReference type="Proteomes" id="UP000216339"/>
    </source>
</evidence>
<accession>A0A271J039</accession>
<name>A0A271J039_9BACT</name>
<proteinExistence type="predicted"/>
<feature type="compositionally biased region" description="Basic and acidic residues" evidence="1">
    <location>
        <begin position="235"/>
        <end position="248"/>
    </location>
</feature>
<keyword evidence="3" id="KW-1185">Reference proteome</keyword>
<gene>
    <name evidence="2" type="ORF">BSZ37_09845</name>
</gene>
<sequence length="259" mass="26686">MARFLCAVHATDGAPRAYAIVEVLGDGSAPTYAVRDLRRVTGDDPLRAVLDAIGSEKQYAGQTTLVTSGGQAVADAFHEIGPSAVAVHVGSGDSDAHDVPAQVLVDTFERLYRDGAIDAPGSLDAASEAIEAMYASADLEAAAPDSDRDAEGDLDDDGTDGPDAVVVEQSGSAANTSTEVIKAPITANEASAAAVDAREPQARIASATGGEVDLGDHEDVALALALACWYGEASRDDLPQTDKADEALANRVNRPTRRN</sequence>
<dbReference type="OrthoDB" id="1523917at2"/>
<organism evidence="2 3">
    <name type="scientific">Rubrivirga marina</name>
    <dbReference type="NCBI Taxonomy" id="1196024"/>
    <lineage>
        <taxon>Bacteria</taxon>
        <taxon>Pseudomonadati</taxon>
        <taxon>Rhodothermota</taxon>
        <taxon>Rhodothermia</taxon>
        <taxon>Rhodothermales</taxon>
        <taxon>Rubricoccaceae</taxon>
        <taxon>Rubrivirga</taxon>
    </lineage>
</organism>
<feature type="region of interest" description="Disordered" evidence="1">
    <location>
        <begin position="235"/>
        <end position="259"/>
    </location>
</feature>